<dbReference type="Pfam" id="PF00528">
    <property type="entry name" value="BPD_transp_1"/>
    <property type="match status" value="1"/>
</dbReference>
<dbReference type="RefSeq" id="WP_153318384.1">
    <property type="nucleotide sequence ID" value="NZ_WISP01000129.1"/>
</dbReference>
<dbReference type="PANTHER" id="PTHR43163">
    <property type="entry name" value="DIPEPTIDE TRANSPORT SYSTEM PERMEASE PROTEIN DPPB-RELATED"/>
    <property type="match status" value="1"/>
</dbReference>
<accession>A0A6A7ZR17</accession>
<dbReference type="InterPro" id="IPR045621">
    <property type="entry name" value="BPD_transp_1_N"/>
</dbReference>
<dbReference type="Pfam" id="PF19300">
    <property type="entry name" value="BPD_transp_1_N"/>
    <property type="match status" value="1"/>
</dbReference>
<dbReference type="PANTHER" id="PTHR43163:SF3">
    <property type="entry name" value="PEPTIDE ABC TRANSPORTER PERMEASE PROTEIN"/>
    <property type="match status" value="1"/>
</dbReference>
<dbReference type="AlphaFoldDB" id="A0A6A7ZR17"/>
<feature type="transmembrane region" description="Helical" evidence="7">
    <location>
        <begin position="184"/>
        <end position="204"/>
    </location>
</feature>
<dbReference type="InterPro" id="IPR035906">
    <property type="entry name" value="MetI-like_sf"/>
</dbReference>
<feature type="transmembrane region" description="Helical" evidence="7">
    <location>
        <begin position="108"/>
        <end position="130"/>
    </location>
</feature>
<feature type="transmembrane region" description="Helical" evidence="7">
    <location>
        <begin position="242"/>
        <end position="268"/>
    </location>
</feature>
<evidence type="ECO:0000256" key="1">
    <source>
        <dbReference type="ARBA" id="ARBA00004651"/>
    </source>
</evidence>
<comment type="similarity">
    <text evidence="7">Belongs to the binding-protein-dependent transport system permease family.</text>
</comment>
<dbReference type="CDD" id="cd06261">
    <property type="entry name" value="TM_PBP2"/>
    <property type="match status" value="1"/>
</dbReference>
<dbReference type="Gene3D" id="1.10.3720.10">
    <property type="entry name" value="MetI-like"/>
    <property type="match status" value="1"/>
</dbReference>
<comment type="subcellular location">
    <subcellularLocation>
        <location evidence="1 7">Cell membrane</location>
        <topology evidence="1 7">Multi-pass membrane protein</topology>
    </subcellularLocation>
</comment>
<evidence type="ECO:0000259" key="8">
    <source>
        <dbReference type="PROSITE" id="PS50928"/>
    </source>
</evidence>
<evidence type="ECO:0000256" key="3">
    <source>
        <dbReference type="ARBA" id="ARBA00022475"/>
    </source>
</evidence>
<proteinExistence type="inferred from homology"/>
<dbReference type="PROSITE" id="PS50928">
    <property type="entry name" value="ABC_TM1"/>
    <property type="match status" value="1"/>
</dbReference>
<evidence type="ECO:0000256" key="5">
    <source>
        <dbReference type="ARBA" id="ARBA00022989"/>
    </source>
</evidence>
<name>A0A6A7ZR17_RHIML</name>
<evidence type="ECO:0000313" key="9">
    <source>
        <dbReference type="EMBL" id="MQW05403.1"/>
    </source>
</evidence>
<keyword evidence="4 7" id="KW-0812">Transmembrane</keyword>
<evidence type="ECO:0000256" key="4">
    <source>
        <dbReference type="ARBA" id="ARBA00022692"/>
    </source>
</evidence>
<dbReference type="SUPFAM" id="SSF161098">
    <property type="entry name" value="MetI-like"/>
    <property type="match status" value="1"/>
</dbReference>
<evidence type="ECO:0000256" key="2">
    <source>
        <dbReference type="ARBA" id="ARBA00022448"/>
    </source>
</evidence>
<feature type="domain" description="ABC transmembrane type-1" evidence="8">
    <location>
        <begin position="102"/>
        <end position="307"/>
    </location>
</feature>
<keyword evidence="3" id="KW-1003">Cell membrane</keyword>
<keyword evidence="5 7" id="KW-1133">Transmembrane helix</keyword>
<dbReference type="GO" id="GO:0005886">
    <property type="term" value="C:plasma membrane"/>
    <property type="evidence" value="ECO:0007669"/>
    <property type="project" value="UniProtKB-SubCell"/>
</dbReference>
<evidence type="ECO:0000256" key="7">
    <source>
        <dbReference type="RuleBase" id="RU363032"/>
    </source>
</evidence>
<protein>
    <submittedName>
        <fullName evidence="9">ABC transporter permease subunit</fullName>
    </submittedName>
</protein>
<keyword evidence="2 7" id="KW-0813">Transport</keyword>
<feature type="transmembrane region" description="Helical" evidence="7">
    <location>
        <begin position="288"/>
        <end position="313"/>
    </location>
</feature>
<gene>
    <name evidence="9" type="ORF">GHK45_17045</name>
</gene>
<dbReference type="GO" id="GO:0055085">
    <property type="term" value="P:transmembrane transport"/>
    <property type="evidence" value="ECO:0007669"/>
    <property type="project" value="InterPro"/>
</dbReference>
<reference evidence="9" key="1">
    <citation type="journal article" date="2013" name="Genome Biol.">
        <title>Comparative genomics of the core and accessory genomes of 48 Sinorhizobium strains comprising five genospecies.</title>
        <authorList>
            <person name="Sugawara M."/>
            <person name="Epstein B."/>
            <person name="Badgley B.D."/>
            <person name="Unno T."/>
            <person name="Xu L."/>
            <person name="Reese J."/>
            <person name="Gyaneshwar P."/>
            <person name="Denny R."/>
            <person name="Mudge J."/>
            <person name="Bharti A.K."/>
            <person name="Farmer A.D."/>
            <person name="May G.D."/>
            <person name="Woodward J.E."/>
            <person name="Medigue C."/>
            <person name="Vallenet D."/>
            <person name="Lajus A."/>
            <person name="Rouy Z."/>
            <person name="Martinez-Vaz B."/>
            <person name="Tiffin P."/>
            <person name="Young N.D."/>
            <person name="Sadowsky M.J."/>
        </authorList>
    </citation>
    <scope>NUCLEOTIDE SEQUENCE</scope>
    <source>
        <strain evidence="9">M30</strain>
    </source>
</reference>
<dbReference type="EMBL" id="WISP01000129">
    <property type="protein sequence ID" value="MQW05403.1"/>
    <property type="molecule type" value="Genomic_DNA"/>
</dbReference>
<feature type="transmembrane region" description="Helical" evidence="7">
    <location>
        <begin position="142"/>
        <end position="164"/>
    </location>
</feature>
<dbReference type="InterPro" id="IPR000515">
    <property type="entry name" value="MetI-like"/>
</dbReference>
<sequence length="322" mass="34776">MHAILTTIFERLAMAVLTLLIVSVLIFSSVALLPGDFAKAVLGQSATPATVTAFEQQIGLDRPATERYFDWLAGAVRGDFGDSFASRPGAERRVIDIIGPRLRNTLTLAGLTAAIAIPLAISLGLLAALWRNSWYDRIINATTLTTISVPEFFVAYVLILLLAVKFPVFRSLSTVRPNMGMVEIVENLALPVLTLTLVIVAHMMRMTRAAIIGVLGSPYVEMAKLKGVSPLRIVLRHALPNALAPIASVVAFNLAYLIVGAVIIEVVFVYPGIGQALVDAVRTRDVPVVQACALLFALTYIFLNLIADLVAIATNPRLMHPR</sequence>
<feature type="transmembrane region" description="Helical" evidence="7">
    <location>
        <begin position="12"/>
        <end position="33"/>
    </location>
</feature>
<organism evidence="9">
    <name type="scientific">Rhizobium meliloti</name>
    <name type="common">Ensifer meliloti</name>
    <name type="synonym">Sinorhizobium meliloti</name>
    <dbReference type="NCBI Taxonomy" id="382"/>
    <lineage>
        <taxon>Bacteria</taxon>
        <taxon>Pseudomonadati</taxon>
        <taxon>Pseudomonadota</taxon>
        <taxon>Alphaproteobacteria</taxon>
        <taxon>Hyphomicrobiales</taxon>
        <taxon>Rhizobiaceae</taxon>
        <taxon>Sinorhizobium/Ensifer group</taxon>
        <taxon>Sinorhizobium</taxon>
    </lineage>
</organism>
<evidence type="ECO:0000256" key="6">
    <source>
        <dbReference type="ARBA" id="ARBA00023136"/>
    </source>
</evidence>
<comment type="caution">
    <text evidence="9">The sequence shown here is derived from an EMBL/GenBank/DDBJ whole genome shotgun (WGS) entry which is preliminary data.</text>
</comment>
<keyword evidence="6 7" id="KW-0472">Membrane</keyword>